<sequence length="331" mass="35268">MTADGSDPAPPRPNTSEVHGQRRSGTLRALLNALPPNTIGALWILQAAFLFTIMSTLIKLLGSDLSVFQILLVRQCVMALIVAPTIIRNLPHSLQTKRPDLQAARVFFATIAMLCGFTAVIELPLADATALGFSKTFFITIFAIFFLGETVGIHRWGATIAGFLGVLLMLNPGGEGLVDPNALLAIIGAAAAGLVSIIIRFLTRTDSPTTILTYQAVCVGILMTGPAIYTWSTPTLEEWGLLAAVGIVSWAGQMSNIRAFRAGEATAIASLDYSRLIYASAIGILVFGQWPSATTLIGAGLIILASLYTIRREAVRGRQLARAAEGRGYNN</sequence>
<evidence type="ECO:0000256" key="7">
    <source>
        <dbReference type="SAM" id="Phobius"/>
    </source>
</evidence>
<evidence type="ECO:0000256" key="1">
    <source>
        <dbReference type="ARBA" id="ARBA00004141"/>
    </source>
</evidence>
<dbReference type="PANTHER" id="PTHR22911">
    <property type="entry name" value="ACYL-MALONYL CONDENSING ENZYME-RELATED"/>
    <property type="match status" value="1"/>
</dbReference>
<dbReference type="PANTHER" id="PTHR22911:SF6">
    <property type="entry name" value="SOLUTE CARRIER FAMILY 35 MEMBER G1"/>
    <property type="match status" value="1"/>
</dbReference>
<evidence type="ECO:0000256" key="2">
    <source>
        <dbReference type="ARBA" id="ARBA00009853"/>
    </source>
</evidence>
<feature type="region of interest" description="Disordered" evidence="6">
    <location>
        <begin position="1"/>
        <end position="22"/>
    </location>
</feature>
<keyword evidence="4 7" id="KW-1133">Transmembrane helix</keyword>
<gene>
    <name evidence="9" type="ORF">J0X15_00110</name>
</gene>
<feature type="domain" description="EamA" evidence="8">
    <location>
        <begin position="39"/>
        <end position="170"/>
    </location>
</feature>
<dbReference type="EMBL" id="JAFLNF010000001">
    <property type="protein sequence ID" value="MBO0343609.1"/>
    <property type="molecule type" value="Genomic_DNA"/>
</dbReference>
<feature type="transmembrane region" description="Helical" evidence="7">
    <location>
        <begin position="293"/>
        <end position="310"/>
    </location>
</feature>
<evidence type="ECO:0000256" key="4">
    <source>
        <dbReference type="ARBA" id="ARBA00022989"/>
    </source>
</evidence>
<keyword evidence="10" id="KW-1185">Reference proteome</keyword>
<dbReference type="InterPro" id="IPR000620">
    <property type="entry name" value="EamA_dom"/>
</dbReference>
<protein>
    <submittedName>
        <fullName evidence="9">DMT family transporter</fullName>
    </submittedName>
</protein>
<feature type="transmembrane region" description="Helical" evidence="7">
    <location>
        <begin position="40"/>
        <end position="58"/>
    </location>
</feature>
<feature type="transmembrane region" description="Helical" evidence="7">
    <location>
        <begin position="107"/>
        <end position="125"/>
    </location>
</feature>
<dbReference type="GO" id="GO:0016020">
    <property type="term" value="C:membrane"/>
    <property type="evidence" value="ECO:0007669"/>
    <property type="project" value="UniProtKB-SubCell"/>
</dbReference>
<dbReference type="Pfam" id="PF00892">
    <property type="entry name" value="EamA"/>
    <property type="match status" value="2"/>
</dbReference>
<comment type="subcellular location">
    <subcellularLocation>
        <location evidence="1">Membrane</location>
        <topology evidence="1">Multi-pass membrane protein</topology>
    </subcellularLocation>
</comment>
<reference evidence="9" key="1">
    <citation type="submission" date="2021-03" db="EMBL/GenBank/DDBJ databases">
        <title>Roseibium sp. CAU 1637 isolated from Incheon.</title>
        <authorList>
            <person name="Kim W."/>
        </authorList>
    </citation>
    <scope>NUCLEOTIDE SEQUENCE</scope>
    <source>
        <strain evidence="9">CAU 1637</strain>
    </source>
</reference>
<feature type="domain" description="EamA" evidence="8">
    <location>
        <begin position="182"/>
        <end position="309"/>
    </location>
</feature>
<proteinExistence type="inferred from homology"/>
<accession>A0A939EM93</accession>
<feature type="transmembrane region" description="Helical" evidence="7">
    <location>
        <begin position="137"/>
        <end position="170"/>
    </location>
</feature>
<evidence type="ECO:0000313" key="9">
    <source>
        <dbReference type="EMBL" id="MBO0343609.1"/>
    </source>
</evidence>
<organism evidence="9 10">
    <name type="scientific">Roseibium limicola</name>
    <dbReference type="NCBI Taxonomy" id="2816037"/>
    <lineage>
        <taxon>Bacteria</taxon>
        <taxon>Pseudomonadati</taxon>
        <taxon>Pseudomonadota</taxon>
        <taxon>Alphaproteobacteria</taxon>
        <taxon>Hyphomicrobiales</taxon>
        <taxon>Stappiaceae</taxon>
        <taxon>Roseibium</taxon>
    </lineage>
</organism>
<evidence type="ECO:0000256" key="5">
    <source>
        <dbReference type="ARBA" id="ARBA00023136"/>
    </source>
</evidence>
<evidence type="ECO:0000259" key="8">
    <source>
        <dbReference type="Pfam" id="PF00892"/>
    </source>
</evidence>
<keyword evidence="3 7" id="KW-0812">Transmembrane</keyword>
<feature type="transmembrane region" description="Helical" evidence="7">
    <location>
        <begin position="182"/>
        <end position="199"/>
    </location>
</feature>
<name>A0A939EM93_9HYPH</name>
<dbReference type="Proteomes" id="UP000664779">
    <property type="component" value="Unassembled WGS sequence"/>
</dbReference>
<dbReference type="InterPro" id="IPR037185">
    <property type="entry name" value="EmrE-like"/>
</dbReference>
<dbReference type="AlphaFoldDB" id="A0A939EM93"/>
<evidence type="ECO:0000256" key="6">
    <source>
        <dbReference type="SAM" id="MobiDB-lite"/>
    </source>
</evidence>
<dbReference type="SUPFAM" id="SSF103481">
    <property type="entry name" value="Multidrug resistance efflux transporter EmrE"/>
    <property type="match status" value="2"/>
</dbReference>
<comment type="similarity">
    <text evidence="2">Belongs to the drug/metabolite transporter (DMT) superfamily. 10 TMS drug/metabolite exporter (DME) (TC 2.A.7.3) family.</text>
</comment>
<comment type="caution">
    <text evidence="9">The sequence shown here is derived from an EMBL/GenBank/DDBJ whole genome shotgun (WGS) entry which is preliminary data.</text>
</comment>
<feature type="transmembrane region" description="Helical" evidence="7">
    <location>
        <begin position="65"/>
        <end position="87"/>
    </location>
</feature>
<keyword evidence="5 7" id="KW-0472">Membrane</keyword>
<feature type="transmembrane region" description="Helical" evidence="7">
    <location>
        <begin position="211"/>
        <end position="229"/>
    </location>
</feature>
<evidence type="ECO:0000313" key="10">
    <source>
        <dbReference type="Proteomes" id="UP000664779"/>
    </source>
</evidence>
<evidence type="ECO:0000256" key="3">
    <source>
        <dbReference type="ARBA" id="ARBA00022692"/>
    </source>
</evidence>